<dbReference type="OrthoDB" id="3269759at2759"/>
<dbReference type="Proteomes" id="UP000054485">
    <property type="component" value="Unassembled WGS sequence"/>
</dbReference>
<evidence type="ECO:0000313" key="2">
    <source>
        <dbReference type="Proteomes" id="UP000054485"/>
    </source>
</evidence>
<dbReference type="AlphaFoldDB" id="A0A0C9ZD57"/>
<dbReference type="HOGENOM" id="CLU_078575_4_0_1"/>
<proteinExistence type="predicted"/>
<dbReference type="EMBL" id="KN835625">
    <property type="protein sequence ID" value="KIK35430.1"/>
    <property type="molecule type" value="Genomic_DNA"/>
</dbReference>
<accession>A0A0C9ZD57</accession>
<keyword evidence="2" id="KW-1185">Reference proteome</keyword>
<dbReference type="STRING" id="930992.A0A0C9ZD57"/>
<name>A0A0C9ZD57_9AGAM</name>
<dbReference type="InParanoid" id="A0A0C9ZD57"/>
<protein>
    <submittedName>
        <fullName evidence="1">Uncharacterized protein</fullName>
    </submittedName>
</protein>
<reference evidence="1 2" key="1">
    <citation type="submission" date="2014-04" db="EMBL/GenBank/DDBJ databases">
        <authorList>
            <consortium name="DOE Joint Genome Institute"/>
            <person name="Kuo A."/>
            <person name="Ruytinx J."/>
            <person name="Rineau F."/>
            <person name="Colpaert J."/>
            <person name="Kohler A."/>
            <person name="Nagy L.G."/>
            <person name="Floudas D."/>
            <person name="Copeland A."/>
            <person name="Barry K.W."/>
            <person name="Cichocki N."/>
            <person name="Veneault-Fourrey C."/>
            <person name="LaButti K."/>
            <person name="Lindquist E.A."/>
            <person name="Lipzen A."/>
            <person name="Lundell T."/>
            <person name="Morin E."/>
            <person name="Murat C."/>
            <person name="Sun H."/>
            <person name="Tunlid A."/>
            <person name="Henrissat B."/>
            <person name="Grigoriev I.V."/>
            <person name="Hibbett D.S."/>
            <person name="Martin F."/>
            <person name="Nordberg H.P."/>
            <person name="Cantor M.N."/>
            <person name="Hua S.X."/>
        </authorList>
    </citation>
    <scope>NUCLEOTIDE SEQUENCE [LARGE SCALE GENOMIC DNA]</scope>
    <source>
        <strain evidence="1 2">UH-Slu-Lm8-n1</strain>
    </source>
</reference>
<organism evidence="1 2">
    <name type="scientific">Suillus luteus UH-Slu-Lm8-n1</name>
    <dbReference type="NCBI Taxonomy" id="930992"/>
    <lineage>
        <taxon>Eukaryota</taxon>
        <taxon>Fungi</taxon>
        <taxon>Dikarya</taxon>
        <taxon>Basidiomycota</taxon>
        <taxon>Agaricomycotina</taxon>
        <taxon>Agaricomycetes</taxon>
        <taxon>Agaricomycetidae</taxon>
        <taxon>Boletales</taxon>
        <taxon>Suillineae</taxon>
        <taxon>Suillaceae</taxon>
        <taxon>Suillus</taxon>
    </lineage>
</organism>
<evidence type="ECO:0000313" key="1">
    <source>
        <dbReference type="EMBL" id="KIK35430.1"/>
    </source>
</evidence>
<feature type="non-terminal residue" evidence="1">
    <location>
        <position position="136"/>
    </location>
</feature>
<reference evidence="2" key="2">
    <citation type="submission" date="2015-01" db="EMBL/GenBank/DDBJ databases">
        <title>Evolutionary Origins and Diversification of the Mycorrhizal Mutualists.</title>
        <authorList>
            <consortium name="DOE Joint Genome Institute"/>
            <consortium name="Mycorrhizal Genomics Consortium"/>
            <person name="Kohler A."/>
            <person name="Kuo A."/>
            <person name="Nagy L.G."/>
            <person name="Floudas D."/>
            <person name="Copeland A."/>
            <person name="Barry K.W."/>
            <person name="Cichocki N."/>
            <person name="Veneault-Fourrey C."/>
            <person name="LaButti K."/>
            <person name="Lindquist E.A."/>
            <person name="Lipzen A."/>
            <person name="Lundell T."/>
            <person name="Morin E."/>
            <person name="Murat C."/>
            <person name="Riley R."/>
            <person name="Ohm R."/>
            <person name="Sun H."/>
            <person name="Tunlid A."/>
            <person name="Henrissat B."/>
            <person name="Grigoriev I.V."/>
            <person name="Hibbett D.S."/>
            <person name="Martin F."/>
        </authorList>
    </citation>
    <scope>NUCLEOTIDE SEQUENCE [LARGE SCALE GENOMIC DNA]</scope>
    <source>
        <strain evidence="2">UH-Slu-Lm8-n1</strain>
    </source>
</reference>
<sequence>MDLTLPSTTSALFNVPKLSEDGSYWITYKEHTLTAIGAQGLMRYVDGQASKPEHFLQDKDDGTPTEAWIEALDKKIDKYYQKDSLIRQQIFSTITDCLLLCIQKLESASSIWSEICDIHEGKTELIQIDLRQCLQE</sequence>
<gene>
    <name evidence="1" type="ORF">CY34DRAFT_41163</name>
</gene>
<dbReference type="Pfam" id="PF14223">
    <property type="entry name" value="Retrotran_gag_2"/>
    <property type="match status" value="1"/>
</dbReference>